<evidence type="ECO:0000313" key="1">
    <source>
        <dbReference type="EMBL" id="OWZ05417.1"/>
    </source>
</evidence>
<gene>
    <name evidence="1" type="ORF">PHMEG_00022503</name>
</gene>
<dbReference type="STRING" id="4795.A0A225VKW8"/>
<accession>A0A225VKW8</accession>
<evidence type="ECO:0000313" key="2">
    <source>
        <dbReference type="Proteomes" id="UP000198211"/>
    </source>
</evidence>
<keyword evidence="2" id="KW-1185">Reference proteome</keyword>
<organism evidence="1 2">
    <name type="scientific">Phytophthora megakarya</name>
    <dbReference type="NCBI Taxonomy" id="4795"/>
    <lineage>
        <taxon>Eukaryota</taxon>
        <taxon>Sar</taxon>
        <taxon>Stramenopiles</taxon>
        <taxon>Oomycota</taxon>
        <taxon>Peronosporomycetes</taxon>
        <taxon>Peronosporales</taxon>
        <taxon>Peronosporaceae</taxon>
        <taxon>Phytophthora</taxon>
    </lineage>
</organism>
<dbReference type="EMBL" id="NBNE01004444">
    <property type="protein sequence ID" value="OWZ05417.1"/>
    <property type="molecule type" value="Genomic_DNA"/>
</dbReference>
<feature type="non-terminal residue" evidence="1">
    <location>
        <position position="118"/>
    </location>
</feature>
<dbReference type="OrthoDB" id="2124056at2759"/>
<protein>
    <submittedName>
        <fullName evidence="1">Uncharacterized protein</fullName>
    </submittedName>
</protein>
<dbReference type="Proteomes" id="UP000198211">
    <property type="component" value="Unassembled WGS sequence"/>
</dbReference>
<dbReference type="AlphaFoldDB" id="A0A225VKW8"/>
<reference evidence="2" key="1">
    <citation type="submission" date="2017-03" db="EMBL/GenBank/DDBJ databases">
        <title>Phytopthora megakarya and P. palmivora, two closely related causual agents of cacao black pod achieved similar genome size and gene model numbers by different mechanisms.</title>
        <authorList>
            <person name="Ali S."/>
            <person name="Shao J."/>
            <person name="Larry D.J."/>
            <person name="Kronmiller B."/>
            <person name="Shen D."/>
            <person name="Strem M.D."/>
            <person name="Melnick R.L."/>
            <person name="Guiltinan M.J."/>
            <person name="Tyler B.M."/>
            <person name="Meinhardt L.W."/>
            <person name="Bailey B.A."/>
        </authorList>
    </citation>
    <scope>NUCLEOTIDE SEQUENCE [LARGE SCALE GENOMIC DNA]</scope>
    <source>
        <strain evidence="2">zdho120</strain>
    </source>
</reference>
<comment type="caution">
    <text evidence="1">The sequence shown here is derived from an EMBL/GenBank/DDBJ whole genome shotgun (WGS) entry which is preliminary data.</text>
</comment>
<sequence>MARRAGRNIMIFASEVPVISALNPYRQIEDVFLDVWRRTNPRQVSSLQEELAVSLATPEQKMQTIVEDLGAAPAIHELIQEASEAQTIQQVATAQAKVAQSLPTATPADVKADVVQFV</sequence>
<name>A0A225VKW8_9STRA</name>
<proteinExistence type="predicted"/>